<feature type="compositionally biased region" description="Polar residues" evidence="1">
    <location>
        <begin position="120"/>
        <end position="131"/>
    </location>
</feature>
<evidence type="ECO:0000313" key="3">
    <source>
        <dbReference type="Proteomes" id="UP001313282"/>
    </source>
</evidence>
<keyword evidence="3" id="KW-1185">Reference proteome</keyword>
<dbReference type="AlphaFoldDB" id="A0AAN8RHI5"/>
<feature type="compositionally biased region" description="Basic and acidic residues" evidence="1">
    <location>
        <begin position="98"/>
        <end position="107"/>
    </location>
</feature>
<organism evidence="2 3">
    <name type="scientific">Orbilia javanica</name>
    <dbReference type="NCBI Taxonomy" id="47235"/>
    <lineage>
        <taxon>Eukaryota</taxon>
        <taxon>Fungi</taxon>
        <taxon>Dikarya</taxon>
        <taxon>Ascomycota</taxon>
        <taxon>Pezizomycotina</taxon>
        <taxon>Orbiliomycetes</taxon>
        <taxon>Orbiliales</taxon>
        <taxon>Orbiliaceae</taxon>
        <taxon>Orbilia</taxon>
    </lineage>
</organism>
<comment type="caution">
    <text evidence="2">The sequence shown here is derived from an EMBL/GenBank/DDBJ whole genome shotgun (WGS) entry which is preliminary data.</text>
</comment>
<protein>
    <submittedName>
        <fullName evidence="2">Uncharacterized protein</fullName>
    </submittedName>
</protein>
<evidence type="ECO:0000313" key="2">
    <source>
        <dbReference type="EMBL" id="KAK6357434.1"/>
    </source>
</evidence>
<sequence>MAPSRKTSRLGARRSLPKHRRTLPQLEPSLPQPRRTIFQPRRVSIKDLPNYNKESQDQEQFESPERTPSPAEPVPDTSEMTRLVLEKESQQYEAGRPGLDKKGECATKELAANQTRKKNTSTVIQPASSMQEAWRAATISTPPAPTPSPLTGTPVPPTPSSLTPPKTEPTRDELFKMSDSDFDMWVAGKSEGWVVEEQPIDFGTSQSFPSGQYFGEAPIPDVWNGESFFPPVEEVFPPEIWGTTNPSPDADLEAARLGYITLNNKEYPITEESLSELEIFGFDVARLRSAMLQVHAENSRRPRPNSNKQA</sequence>
<evidence type="ECO:0000256" key="1">
    <source>
        <dbReference type="SAM" id="MobiDB-lite"/>
    </source>
</evidence>
<gene>
    <name evidence="2" type="ORF">TWF718_001745</name>
</gene>
<proteinExistence type="predicted"/>
<feature type="region of interest" description="Disordered" evidence="1">
    <location>
        <begin position="1"/>
        <end position="172"/>
    </location>
</feature>
<dbReference type="EMBL" id="JAVHNR010000001">
    <property type="protein sequence ID" value="KAK6357434.1"/>
    <property type="molecule type" value="Genomic_DNA"/>
</dbReference>
<name>A0AAN8RHI5_9PEZI</name>
<reference evidence="2 3" key="1">
    <citation type="submission" date="2019-10" db="EMBL/GenBank/DDBJ databases">
        <authorList>
            <person name="Palmer J.M."/>
        </authorList>
    </citation>
    <scope>NUCLEOTIDE SEQUENCE [LARGE SCALE GENOMIC DNA]</scope>
    <source>
        <strain evidence="2 3">TWF718</strain>
    </source>
</reference>
<feature type="compositionally biased region" description="Basic residues" evidence="1">
    <location>
        <begin position="1"/>
        <end position="22"/>
    </location>
</feature>
<accession>A0AAN8RHI5</accession>
<feature type="compositionally biased region" description="Pro residues" evidence="1">
    <location>
        <begin position="142"/>
        <end position="159"/>
    </location>
</feature>
<dbReference type="Proteomes" id="UP001313282">
    <property type="component" value="Unassembled WGS sequence"/>
</dbReference>